<protein>
    <submittedName>
        <fullName evidence="2">Nitrate reductase molybdenum cofactor assembly chaperone</fullName>
    </submittedName>
</protein>
<dbReference type="PANTHER" id="PTHR43680:SF2">
    <property type="entry name" value="NITRATE REDUCTASE MOLYBDENUM COFACTOR ASSEMBLY CHAPERONE NARJ"/>
    <property type="match status" value="1"/>
</dbReference>
<dbReference type="Pfam" id="PF02613">
    <property type="entry name" value="Nitrate_red_del"/>
    <property type="match status" value="1"/>
</dbReference>
<dbReference type="RefSeq" id="WP_381513981.1">
    <property type="nucleotide sequence ID" value="NZ_JBHUEL010000008.1"/>
</dbReference>
<dbReference type="InterPro" id="IPR036411">
    <property type="entry name" value="TorD-like_sf"/>
</dbReference>
<accession>A0ABW4MDF3</accession>
<name>A0ABW4MDF3_9SPHN</name>
<keyword evidence="3" id="KW-1185">Reference proteome</keyword>
<comment type="caution">
    <text evidence="2">The sequence shown here is derived from an EMBL/GenBank/DDBJ whole genome shotgun (WGS) entry which is preliminary data.</text>
</comment>
<dbReference type="InterPro" id="IPR003765">
    <property type="entry name" value="NO3_reductase_chaperone_NarJ"/>
</dbReference>
<evidence type="ECO:0000256" key="1">
    <source>
        <dbReference type="ARBA" id="ARBA00023063"/>
    </source>
</evidence>
<dbReference type="Proteomes" id="UP001597215">
    <property type="component" value="Unassembled WGS sequence"/>
</dbReference>
<dbReference type="EMBL" id="JBHUEL010000008">
    <property type="protein sequence ID" value="MFD1767071.1"/>
    <property type="molecule type" value="Genomic_DNA"/>
</dbReference>
<dbReference type="SUPFAM" id="SSF89155">
    <property type="entry name" value="TorD-like"/>
    <property type="match status" value="1"/>
</dbReference>
<reference evidence="3" key="1">
    <citation type="journal article" date="2019" name="Int. J. Syst. Evol. Microbiol.">
        <title>The Global Catalogue of Microorganisms (GCM) 10K type strain sequencing project: providing services to taxonomists for standard genome sequencing and annotation.</title>
        <authorList>
            <consortium name="The Broad Institute Genomics Platform"/>
            <consortium name="The Broad Institute Genome Sequencing Center for Infectious Disease"/>
            <person name="Wu L."/>
            <person name="Ma J."/>
        </authorList>
    </citation>
    <scope>NUCLEOTIDE SEQUENCE [LARGE SCALE GENOMIC DNA]</scope>
    <source>
        <strain evidence="3">CGMCC 1.12449</strain>
    </source>
</reference>
<sequence length="237" mass="26107">MGTITLRALSALLHYPDEDLRAAVSEIRRVLLREQIISEKQMLRLEPLLFRLTGGDLISLQEHYVETFDRGRTHSLHLFEHVHGESRDRGQAMVDLRDRYVAAGLDPASNELPDYLPLFLEYCSTLPRNEALAELAEPGTIIATLADRLESRGSDYSGLLAILRDLSGGQSVAPEDMVAVEDPDDLEALDAAWEEEQITFGAMAPTAPDASASCPQVQAMVSRMLEPATPPSSPRSL</sequence>
<organism evidence="2 3">
    <name type="scientific">Sphingorhabdus buctiana</name>
    <dbReference type="NCBI Taxonomy" id="1508805"/>
    <lineage>
        <taxon>Bacteria</taxon>
        <taxon>Pseudomonadati</taxon>
        <taxon>Pseudomonadota</taxon>
        <taxon>Alphaproteobacteria</taxon>
        <taxon>Sphingomonadales</taxon>
        <taxon>Sphingomonadaceae</taxon>
        <taxon>Sphingorhabdus</taxon>
    </lineage>
</organism>
<evidence type="ECO:0000313" key="2">
    <source>
        <dbReference type="EMBL" id="MFD1767071.1"/>
    </source>
</evidence>
<keyword evidence="1" id="KW-0534">Nitrate assimilation</keyword>
<gene>
    <name evidence="2" type="primary">narJ</name>
    <name evidence="2" type="ORF">ACFSAG_09465</name>
</gene>
<evidence type="ECO:0000313" key="3">
    <source>
        <dbReference type="Proteomes" id="UP001597215"/>
    </source>
</evidence>
<dbReference type="Gene3D" id="1.10.3480.10">
    <property type="entry name" value="TorD-like"/>
    <property type="match status" value="1"/>
</dbReference>
<dbReference type="InterPro" id="IPR020945">
    <property type="entry name" value="DMSO/NO3_reduct_chaperone"/>
</dbReference>
<proteinExistence type="predicted"/>
<dbReference type="PANTHER" id="PTHR43680">
    <property type="entry name" value="NITRATE REDUCTASE MOLYBDENUM COFACTOR ASSEMBLY CHAPERONE"/>
    <property type="match status" value="1"/>
</dbReference>
<dbReference type="NCBIfam" id="TIGR00684">
    <property type="entry name" value="narJ"/>
    <property type="match status" value="1"/>
</dbReference>